<dbReference type="EnsemblMetazoa" id="AALB003393-RA">
    <property type="protein sequence ID" value="AALB003393-PA"/>
    <property type="gene ID" value="AALB003393"/>
</dbReference>
<sequence>MHRARQSDDVINAGSMMSLLLAAHSGRTDRHVEPTILTGDRVSRDADLQKRSSKVPQSTVSNANAQGQCMTSLCMSATNALNTSRKQALGHALHGTSSLAPLMR</sequence>
<organism evidence="2 3">
    <name type="scientific">Anopheles albimanus</name>
    <name type="common">New world malaria mosquito</name>
    <dbReference type="NCBI Taxonomy" id="7167"/>
    <lineage>
        <taxon>Eukaryota</taxon>
        <taxon>Metazoa</taxon>
        <taxon>Ecdysozoa</taxon>
        <taxon>Arthropoda</taxon>
        <taxon>Hexapoda</taxon>
        <taxon>Insecta</taxon>
        <taxon>Pterygota</taxon>
        <taxon>Neoptera</taxon>
        <taxon>Endopterygota</taxon>
        <taxon>Diptera</taxon>
        <taxon>Nematocera</taxon>
        <taxon>Culicoidea</taxon>
        <taxon>Culicidae</taxon>
        <taxon>Anophelinae</taxon>
        <taxon>Anopheles</taxon>
    </lineage>
</organism>
<dbReference type="AlphaFoldDB" id="A0A182FA65"/>
<reference evidence="2 3" key="1">
    <citation type="journal article" date="2017" name="G3 (Bethesda)">
        <title>The Physical Genome Mapping of Anopheles albimanus Corrected Scaffold Misassemblies and Identified Interarm Rearrangements in Genus Anopheles.</title>
        <authorList>
            <person name="Artemov G.N."/>
            <person name="Peery A.N."/>
            <person name="Jiang X."/>
            <person name="Tu Z."/>
            <person name="Stegniy V.N."/>
            <person name="Sharakhova M.V."/>
            <person name="Sharakhov I.V."/>
        </authorList>
    </citation>
    <scope>NUCLEOTIDE SEQUENCE [LARGE SCALE GENOMIC DNA]</scope>
    <source>
        <strain evidence="2 3">ALBI9_A</strain>
    </source>
</reference>
<feature type="compositionally biased region" description="Polar residues" evidence="1">
    <location>
        <begin position="54"/>
        <end position="63"/>
    </location>
</feature>
<keyword evidence="3" id="KW-1185">Reference proteome</keyword>
<protein>
    <submittedName>
        <fullName evidence="2">Uncharacterized protein</fullName>
    </submittedName>
</protein>
<evidence type="ECO:0000313" key="2">
    <source>
        <dbReference type="EnsemblMetazoa" id="AALB003393-PA"/>
    </source>
</evidence>
<reference evidence="2" key="2">
    <citation type="submission" date="2022-08" db="UniProtKB">
        <authorList>
            <consortium name="EnsemblMetazoa"/>
        </authorList>
    </citation>
    <scope>IDENTIFICATION</scope>
    <source>
        <strain evidence="2">STECLA/ALBI9_A</strain>
    </source>
</reference>
<accession>A0A182FA65</accession>
<dbReference type="VEuPathDB" id="VectorBase:AALB003393"/>
<feature type="compositionally biased region" description="Basic and acidic residues" evidence="1">
    <location>
        <begin position="41"/>
        <end position="50"/>
    </location>
</feature>
<proteinExistence type="predicted"/>
<evidence type="ECO:0000256" key="1">
    <source>
        <dbReference type="SAM" id="MobiDB-lite"/>
    </source>
</evidence>
<evidence type="ECO:0000313" key="3">
    <source>
        <dbReference type="Proteomes" id="UP000069272"/>
    </source>
</evidence>
<dbReference type="Proteomes" id="UP000069272">
    <property type="component" value="Chromosome 2R"/>
</dbReference>
<name>A0A182FA65_ANOAL</name>
<feature type="region of interest" description="Disordered" evidence="1">
    <location>
        <begin position="25"/>
        <end position="63"/>
    </location>
</feature>